<name>A0A7Y6Q657_9HYPH</name>
<evidence type="ECO:0000313" key="1">
    <source>
        <dbReference type="EMBL" id="NVD39799.1"/>
    </source>
</evidence>
<dbReference type="RefSeq" id="WP_176353364.1">
    <property type="nucleotide sequence ID" value="NZ_JABWDU010000003.1"/>
</dbReference>
<protein>
    <submittedName>
        <fullName evidence="1">Uncharacterized protein</fullName>
    </submittedName>
</protein>
<evidence type="ECO:0000313" key="2">
    <source>
        <dbReference type="Proteomes" id="UP000520198"/>
    </source>
</evidence>
<keyword evidence="2" id="KW-1185">Reference proteome</keyword>
<comment type="caution">
    <text evidence="1">The sequence shown here is derived from an EMBL/GenBank/DDBJ whole genome shotgun (WGS) entry which is preliminary data.</text>
</comment>
<dbReference type="AlphaFoldDB" id="A0A7Y6Q657"/>
<organism evidence="1 2">
    <name type="scientific">Ensifer oleiphilus</name>
    <dbReference type="NCBI Taxonomy" id="2742698"/>
    <lineage>
        <taxon>Bacteria</taxon>
        <taxon>Pseudomonadati</taxon>
        <taxon>Pseudomonadota</taxon>
        <taxon>Alphaproteobacteria</taxon>
        <taxon>Hyphomicrobiales</taxon>
        <taxon>Rhizobiaceae</taxon>
        <taxon>Sinorhizobium/Ensifer group</taxon>
        <taxon>Ensifer</taxon>
    </lineage>
</organism>
<dbReference type="Proteomes" id="UP000520198">
    <property type="component" value="Unassembled WGS sequence"/>
</dbReference>
<dbReference type="EMBL" id="JABWDU010000003">
    <property type="protein sequence ID" value="NVD39799.1"/>
    <property type="molecule type" value="Genomic_DNA"/>
</dbReference>
<proteinExistence type="predicted"/>
<gene>
    <name evidence="1" type="ORF">HT585_13105</name>
</gene>
<reference evidence="1 2" key="1">
    <citation type="submission" date="2020-06" db="EMBL/GenBank/DDBJ databases">
        <authorList>
            <person name="Grouzdev D.S."/>
        </authorList>
    </citation>
    <scope>NUCLEOTIDE SEQUENCE [LARGE SCALE GENOMIC DNA]</scope>
    <source>
        <strain evidence="1 2">HO-A22</strain>
    </source>
</reference>
<accession>A0A7Y6Q657</accession>
<sequence>MYFAIDSDQGHTISGWLILDNPADVPQFVIRIPGKAPITFNANVIRPDLRDHGLHSTGLVGFQIDGQLIPDLTHVSELTLAEVESDLPIFRRNANARSVQKRLLLMEVGAIPQVKLMRRVIDMFDLAYPVVDRFPLETVSSIIGSFTSSLFVSGQPSWQRHGSLAREKGFVTAALLRDPFEELAERLIALVHMKKWSEKALGNSVFKRHATLLNIVDGLDLGSEKSLLGGFRKLSAEQYNLLRSPMTRAFGCSPEEEVQRRSVSIALDNLAQFDLVGTRERFGEFSILLDALLGAPIFEGAELQTLPGAPELALILANIGLVADLIDEDIALYSFAAEAVQSGLGERGVHA</sequence>